<protein>
    <recommendedName>
        <fullName evidence="1">F-box protein</fullName>
    </recommendedName>
</protein>
<reference evidence="3" key="1">
    <citation type="submission" date="2017-07" db="EMBL/GenBank/DDBJ databases">
        <title>Taro Niue Genome Assembly and Annotation.</title>
        <authorList>
            <person name="Atibalentja N."/>
            <person name="Keating K."/>
            <person name="Fields C.J."/>
        </authorList>
    </citation>
    <scope>NUCLEOTIDE SEQUENCE</scope>
    <source>
        <strain evidence="3">Niue_2</strain>
        <tissue evidence="3">Leaf</tissue>
    </source>
</reference>
<evidence type="ECO:0000259" key="2">
    <source>
        <dbReference type="Pfam" id="PF00646"/>
    </source>
</evidence>
<dbReference type="GO" id="GO:0005634">
    <property type="term" value="C:nucleus"/>
    <property type="evidence" value="ECO:0007669"/>
    <property type="project" value="UniProtKB-SubCell"/>
</dbReference>
<evidence type="ECO:0000256" key="1">
    <source>
        <dbReference type="RuleBase" id="RU369085"/>
    </source>
</evidence>
<sequence>MLAREMARPESYAPPMSFSGFPEDVQLTILSFLRPPEIAAFACTSRHSAFLCGQARLWFAMCDRRWGAKTVVQSWAPGRSAGPPFSRLYRVLSQWENLIGFWRRLGRGGAGAPSLVFFEWGASSITGSVVSPSPEAGSYGVLKVPFLWLSLSPRGEPVGFLHPARRFDSNGYLEQLVSGSGNLDLDLIPVTIAFMGEDRFVVEEDKSFYADVRGGGGDLGSSDAPKSAGETSPAERHMLEMYQYFANGLIPIGDEPFIRKQRWKWERDGFGRKRWQAEQFMRIADCYPTPSRPLQGLWKGIGENMRLAFYLVTYDNMGGVACRRVGDASEPFSSYSPVFWTSSTEFLRRPFSIEEENIYDSREHIGPITSHGTGIERAVCRVLCINSSYDLVIPDSSGSYTNSQNVEGRIWVYDTGTFGFGFLRNDYIVDLQNIVRNGCLLDNVDFDSSF</sequence>
<dbReference type="GO" id="GO:0016567">
    <property type="term" value="P:protein ubiquitination"/>
    <property type="evidence" value="ECO:0007669"/>
    <property type="project" value="UniProtKB-UniRule"/>
</dbReference>
<dbReference type="Gene3D" id="1.20.1280.50">
    <property type="match status" value="1"/>
</dbReference>
<dbReference type="GO" id="GO:0009740">
    <property type="term" value="P:gibberellic acid mediated signaling pathway"/>
    <property type="evidence" value="ECO:0007669"/>
    <property type="project" value="TreeGrafter"/>
</dbReference>
<evidence type="ECO:0000313" key="3">
    <source>
        <dbReference type="EMBL" id="MQM05386.1"/>
    </source>
</evidence>
<dbReference type="InterPro" id="IPR036047">
    <property type="entry name" value="F-box-like_dom_sf"/>
</dbReference>
<comment type="subunit">
    <text evidence="1">Component of the SCF-type E3 ligase complex.</text>
</comment>
<keyword evidence="1" id="KW-0833">Ubl conjugation pathway</keyword>
<feature type="domain" description="F-box" evidence="2">
    <location>
        <begin position="18"/>
        <end position="59"/>
    </location>
</feature>
<dbReference type="SUPFAM" id="SSF81383">
    <property type="entry name" value="F-box domain"/>
    <property type="match status" value="1"/>
</dbReference>
<dbReference type="GO" id="GO:0005737">
    <property type="term" value="C:cytoplasm"/>
    <property type="evidence" value="ECO:0007669"/>
    <property type="project" value="TreeGrafter"/>
</dbReference>
<proteinExistence type="predicted"/>
<comment type="subcellular location">
    <subcellularLocation>
        <location evidence="1">Nucleus</location>
    </subcellularLocation>
</comment>
<dbReference type="InterPro" id="IPR001810">
    <property type="entry name" value="F-box_dom"/>
</dbReference>
<organism evidence="3 4">
    <name type="scientific">Colocasia esculenta</name>
    <name type="common">Wild taro</name>
    <name type="synonym">Arum esculentum</name>
    <dbReference type="NCBI Taxonomy" id="4460"/>
    <lineage>
        <taxon>Eukaryota</taxon>
        <taxon>Viridiplantae</taxon>
        <taxon>Streptophyta</taxon>
        <taxon>Embryophyta</taxon>
        <taxon>Tracheophyta</taxon>
        <taxon>Spermatophyta</taxon>
        <taxon>Magnoliopsida</taxon>
        <taxon>Liliopsida</taxon>
        <taxon>Araceae</taxon>
        <taxon>Aroideae</taxon>
        <taxon>Colocasieae</taxon>
        <taxon>Colocasia</taxon>
    </lineage>
</organism>
<dbReference type="Pfam" id="PF00646">
    <property type="entry name" value="F-box"/>
    <property type="match status" value="1"/>
</dbReference>
<keyword evidence="1" id="KW-0539">Nucleus</keyword>
<dbReference type="GO" id="GO:0019005">
    <property type="term" value="C:SCF ubiquitin ligase complex"/>
    <property type="evidence" value="ECO:0007669"/>
    <property type="project" value="UniProtKB-UniRule"/>
</dbReference>
<dbReference type="Proteomes" id="UP000652761">
    <property type="component" value="Unassembled WGS sequence"/>
</dbReference>
<accession>A0A843WC32</accession>
<keyword evidence="4" id="KW-1185">Reference proteome</keyword>
<comment type="caution">
    <text evidence="3">The sequence shown here is derived from an EMBL/GenBank/DDBJ whole genome shotgun (WGS) entry which is preliminary data.</text>
</comment>
<dbReference type="GO" id="GO:0031146">
    <property type="term" value="P:SCF-dependent proteasomal ubiquitin-dependent protein catabolic process"/>
    <property type="evidence" value="ECO:0007669"/>
    <property type="project" value="UniProtKB-UniRule"/>
</dbReference>
<dbReference type="EMBL" id="NMUH01003400">
    <property type="protein sequence ID" value="MQM05386.1"/>
    <property type="molecule type" value="Genomic_DNA"/>
</dbReference>
<evidence type="ECO:0000313" key="4">
    <source>
        <dbReference type="Proteomes" id="UP000652761"/>
    </source>
</evidence>
<dbReference type="PANTHER" id="PTHR12874">
    <property type="entry name" value="F-BOX ONLY PROTEIN 48-RELATED"/>
    <property type="match status" value="1"/>
</dbReference>
<dbReference type="PANTHER" id="PTHR12874:SF28">
    <property type="entry name" value="F-BOX PROTEIN"/>
    <property type="match status" value="1"/>
</dbReference>
<gene>
    <name evidence="3" type="ORF">Taro_038196</name>
</gene>
<dbReference type="OrthoDB" id="1924875at2759"/>
<name>A0A843WC32_COLES</name>
<comment type="function">
    <text evidence="1">Acts as a component of a SCF E3 ubiquitin ligase complexes.</text>
</comment>
<comment type="pathway">
    <text evidence="1">Protein modification; protein ubiquitination.</text>
</comment>
<dbReference type="AlphaFoldDB" id="A0A843WC32"/>